<reference evidence="1 2" key="1">
    <citation type="submission" date="2023-07" db="EMBL/GenBank/DDBJ databases">
        <title>Sorghum-associated microbial communities from plants grown in Nebraska, USA.</title>
        <authorList>
            <person name="Schachtman D."/>
        </authorList>
    </citation>
    <scope>NUCLEOTIDE SEQUENCE [LARGE SCALE GENOMIC DNA]</scope>
    <source>
        <strain evidence="1 2">DS1314</strain>
    </source>
</reference>
<dbReference type="RefSeq" id="WP_307215212.1">
    <property type="nucleotide sequence ID" value="NZ_JAUSTI010000004.1"/>
</dbReference>
<evidence type="ECO:0000313" key="1">
    <source>
        <dbReference type="EMBL" id="MDQ0170576.1"/>
    </source>
</evidence>
<dbReference type="Proteomes" id="UP001233836">
    <property type="component" value="Unassembled WGS sequence"/>
</dbReference>
<gene>
    <name evidence="1" type="ORF">J2T19_002018</name>
</gene>
<name>A0ABT9WBD4_9BACL</name>
<accession>A0ABT9WBD4</accession>
<evidence type="ECO:0000313" key="2">
    <source>
        <dbReference type="Proteomes" id="UP001233836"/>
    </source>
</evidence>
<comment type="caution">
    <text evidence="1">The sequence shown here is derived from an EMBL/GenBank/DDBJ whole genome shotgun (WGS) entry which is preliminary data.</text>
</comment>
<dbReference type="EMBL" id="JAUSTI010000004">
    <property type="protein sequence ID" value="MDQ0170576.1"/>
    <property type="molecule type" value="Genomic_DNA"/>
</dbReference>
<keyword evidence="2" id="KW-1185">Reference proteome</keyword>
<sequence>MDVAHGQIVDGDIPLLLLPWALFENVNHSSTTITKHRRVNKTLHDVALVRFKCRKSTW</sequence>
<proteinExistence type="predicted"/>
<protein>
    <submittedName>
        <fullName evidence="1">Uncharacterized protein</fullName>
    </submittedName>
</protein>
<organism evidence="1 2">
    <name type="scientific">Paenibacillus tundrae</name>
    <dbReference type="NCBI Taxonomy" id="528187"/>
    <lineage>
        <taxon>Bacteria</taxon>
        <taxon>Bacillati</taxon>
        <taxon>Bacillota</taxon>
        <taxon>Bacilli</taxon>
        <taxon>Bacillales</taxon>
        <taxon>Paenibacillaceae</taxon>
        <taxon>Paenibacillus</taxon>
    </lineage>
</organism>